<reference evidence="2 3" key="1">
    <citation type="submission" date="2020-01" db="EMBL/GenBank/DDBJ databases">
        <title>Herbidospora sp. NEAU-GS84 nov., a novel actinomycete isolated from soil.</title>
        <authorList>
            <person name="Han L."/>
        </authorList>
    </citation>
    <scope>NUCLEOTIDE SEQUENCE [LARGE SCALE GENOMIC DNA]</scope>
    <source>
        <strain evidence="2 3">NEAU-GS84</strain>
    </source>
</reference>
<keyword evidence="1" id="KW-0812">Transmembrane</keyword>
<dbReference type="InterPro" id="IPR009339">
    <property type="entry name" value="DUF998"/>
</dbReference>
<comment type="caution">
    <text evidence="2">The sequence shown here is derived from an EMBL/GenBank/DDBJ whole genome shotgun (WGS) entry which is preliminary data.</text>
</comment>
<proteinExistence type="predicted"/>
<feature type="transmembrane region" description="Helical" evidence="1">
    <location>
        <begin position="168"/>
        <end position="189"/>
    </location>
</feature>
<keyword evidence="1" id="KW-1133">Transmembrane helix</keyword>
<dbReference type="EMBL" id="WXEW01000006">
    <property type="protein sequence ID" value="NAS23995.1"/>
    <property type="molecule type" value="Genomic_DNA"/>
</dbReference>
<gene>
    <name evidence="2" type="ORF">GT755_20170</name>
</gene>
<keyword evidence="1" id="KW-0472">Membrane</keyword>
<evidence type="ECO:0000313" key="3">
    <source>
        <dbReference type="Proteomes" id="UP000479526"/>
    </source>
</evidence>
<evidence type="ECO:0000256" key="1">
    <source>
        <dbReference type="SAM" id="Phobius"/>
    </source>
</evidence>
<keyword evidence="3" id="KW-1185">Reference proteome</keyword>
<protein>
    <submittedName>
        <fullName evidence="2">DUF998 domain-containing protein</fullName>
    </submittedName>
</protein>
<dbReference type="Pfam" id="PF06197">
    <property type="entry name" value="DUF998"/>
    <property type="match status" value="1"/>
</dbReference>
<feature type="transmembrane region" description="Helical" evidence="1">
    <location>
        <begin position="48"/>
        <end position="67"/>
    </location>
</feature>
<sequence length="211" mass="21678">MILMATAGPATALLLMLALHVFFPDLISPMTGLLSDYAVTNTATETLFALGMMALAAGCVATAWSLTEPDPSRTAATRVLLIVAAAGLVLATIFPTDLSADVTSLAGEIHRWSTAVVFTSLPVAGWILTRRGPLGAVGVLARVSGAVLAAYLLSHPTSPVSALIGGEAYFGLLERVVVVLEILLVIALATAGKVAQRAVAPAQRPEHALNG</sequence>
<name>A0A7C9NFW5_9ACTN</name>
<feature type="transmembrane region" description="Helical" evidence="1">
    <location>
        <begin position="109"/>
        <end position="127"/>
    </location>
</feature>
<accession>A0A7C9NFW5</accession>
<dbReference type="AlphaFoldDB" id="A0A7C9NFW5"/>
<dbReference type="Proteomes" id="UP000479526">
    <property type="component" value="Unassembled WGS sequence"/>
</dbReference>
<feature type="transmembrane region" description="Helical" evidence="1">
    <location>
        <begin position="79"/>
        <end position="97"/>
    </location>
</feature>
<dbReference type="RefSeq" id="WP_161481248.1">
    <property type="nucleotide sequence ID" value="NZ_WXEW01000006.1"/>
</dbReference>
<evidence type="ECO:0000313" key="2">
    <source>
        <dbReference type="EMBL" id="NAS23995.1"/>
    </source>
</evidence>
<feature type="transmembrane region" description="Helical" evidence="1">
    <location>
        <begin position="134"/>
        <end position="153"/>
    </location>
</feature>
<organism evidence="2 3">
    <name type="scientific">Herbidospora solisilvae</name>
    <dbReference type="NCBI Taxonomy" id="2696284"/>
    <lineage>
        <taxon>Bacteria</taxon>
        <taxon>Bacillati</taxon>
        <taxon>Actinomycetota</taxon>
        <taxon>Actinomycetes</taxon>
        <taxon>Streptosporangiales</taxon>
        <taxon>Streptosporangiaceae</taxon>
        <taxon>Herbidospora</taxon>
    </lineage>
</organism>